<dbReference type="InterPro" id="IPR036457">
    <property type="entry name" value="PPM-type-like_dom_sf"/>
</dbReference>
<evidence type="ECO:0000313" key="3">
    <source>
        <dbReference type="RefSeq" id="XP_029634566.1"/>
    </source>
</evidence>
<evidence type="ECO:0000256" key="1">
    <source>
        <dbReference type="RuleBase" id="RU003465"/>
    </source>
</evidence>
<accession>A0A6P7S910</accession>
<sequence length="508" mass="56781">MSSRVRQLISSVFGTSSIKSDNFQRVNGSRRLTETEVNNGSSTSSQLFSGTSDTSTESTAYPYTRPTFLFMDSEQVKESRDQIKRPAVIPNDIHKIPIKAGYAEVINAGKSLNNEDQAVAVRCVISRHINMVPTNPSCNSIERNGANNSEKTSTAAEESKNKLEFTYFGIFDGHGGYGTAVMASQNLHIYLMKHLTKLLDLGMLSKKVHSSYHNITINDLIIGALETSFFEMDDLIYQERHLCPHAGGCTALVSVLLDDKLYVAQAGDSRAVIIRKNDIVCMSQEFTPDTERQRIQQLALDNPSLLQKEFSPSQFSKNIWKKDLGKQVLCRTGYMKGWSPKVITCDDIKPPLICGDGKQACLMGTIRVSRGFGDHDLYVMSSNIHLKPFLSCVPEVRVYDLNDSEMSDNDILLMGSDGFWDFVSNEEAAEYVRKRMCELEQTDDKLVTISKELVLKARGESSSDYAWKRNSKQLGSYDDITVFVIPLGQYMQERSANVTPQPDEVTAL</sequence>
<protein>
    <submittedName>
        <fullName evidence="3">Protein phosphatase 1H</fullName>
    </submittedName>
</protein>
<dbReference type="PANTHER" id="PTHR13832:SF354">
    <property type="entry name" value="GM14138P"/>
    <property type="match status" value="1"/>
</dbReference>
<dbReference type="RefSeq" id="XP_029634566.1">
    <property type="nucleotide sequence ID" value="XM_029778706.2"/>
</dbReference>
<dbReference type="SUPFAM" id="SSF81606">
    <property type="entry name" value="PP2C-like"/>
    <property type="match status" value="1"/>
</dbReference>
<reference evidence="3" key="1">
    <citation type="submission" date="2025-08" db="UniProtKB">
        <authorList>
            <consortium name="RefSeq"/>
        </authorList>
    </citation>
    <scope>IDENTIFICATION</scope>
</reference>
<dbReference type="InterPro" id="IPR001932">
    <property type="entry name" value="PPM-type_phosphatase-like_dom"/>
</dbReference>
<dbReference type="GO" id="GO:0046872">
    <property type="term" value="F:metal ion binding"/>
    <property type="evidence" value="ECO:0007669"/>
    <property type="project" value="UniProtKB-KW"/>
</dbReference>
<keyword evidence="1" id="KW-0378">Hydrolase</keyword>
<dbReference type="CDD" id="cd00143">
    <property type="entry name" value="PP2Cc"/>
    <property type="match status" value="1"/>
</dbReference>
<comment type="similarity">
    <text evidence="1">Belongs to the PP2C family.</text>
</comment>
<name>A0A6P7S910_9MOLL</name>
<organism evidence="2 3">
    <name type="scientific">Octopus sinensis</name>
    <name type="common">East Asian common octopus</name>
    <dbReference type="NCBI Taxonomy" id="2607531"/>
    <lineage>
        <taxon>Eukaryota</taxon>
        <taxon>Metazoa</taxon>
        <taxon>Spiralia</taxon>
        <taxon>Lophotrochozoa</taxon>
        <taxon>Mollusca</taxon>
        <taxon>Cephalopoda</taxon>
        <taxon>Coleoidea</taxon>
        <taxon>Octopodiformes</taxon>
        <taxon>Octopoda</taxon>
        <taxon>Incirrata</taxon>
        <taxon>Octopodidae</taxon>
        <taxon>Octopus</taxon>
    </lineage>
</organism>
<dbReference type="GO" id="GO:0005739">
    <property type="term" value="C:mitochondrion"/>
    <property type="evidence" value="ECO:0007669"/>
    <property type="project" value="TreeGrafter"/>
</dbReference>
<dbReference type="GO" id="GO:0004741">
    <property type="term" value="F:[pyruvate dehydrogenase (acetyl-transferring)]-phosphatase activity"/>
    <property type="evidence" value="ECO:0007669"/>
    <property type="project" value="TreeGrafter"/>
</dbReference>
<dbReference type="PANTHER" id="PTHR13832">
    <property type="entry name" value="PROTEIN PHOSPHATASE 2C"/>
    <property type="match status" value="1"/>
</dbReference>
<dbReference type="Pfam" id="PF00481">
    <property type="entry name" value="PP2C"/>
    <property type="match status" value="2"/>
</dbReference>
<gene>
    <name evidence="3" type="primary">LOC115210229</name>
</gene>
<keyword evidence="1" id="KW-0904">Protein phosphatase</keyword>
<dbReference type="PROSITE" id="PS51746">
    <property type="entry name" value="PPM_2"/>
    <property type="match status" value="1"/>
</dbReference>
<dbReference type="SMART" id="SM00332">
    <property type="entry name" value="PP2Cc"/>
    <property type="match status" value="1"/>
</dbReference>
<proteinExistence type="inferred from homology"/>
<dbReference type="Proteomes" id="UP000515154">
    <property type="component" value="Linkage group LG1"/>
</dbReference>
<dbReference type="InterPro" id="IPR000222">
    <property type="entry name" value="PP2C_BS"/>
</dbReference>
<dbReference type="Gene3D" id="3.60.40.10">
    <property type="entry name" value="PPM-type phosphatase domain"/>
    <property type="match status" value="1"/>
</dbReference>
<dbReference type="PROSITE" id="PS01032">
    <property type="entry name" value="PPM_1"/>
    <property type="match status" value="1"/>
</dbReference>
<dbReference type="KEGG" id="osn:115210229"/>
<dbReference type="AlphaFoldDB" id="A0A6P7S910"/>
<keyword evidence="2" id="KW-1185">Reference proteome</keyword>
<dbReference type="InterPro" id="IPR015655">
    <property type="entry name" value="PP2C"/>
</dbReference>
<evidence type="ECO:0000313" key="2">
    <source>
        <dbReference type="Proteomes" id="UP000515154"/>
    </source>
</evidence>